<comment type="subcellular location">
    <subcellularLocation>
        <location evidence="1 14">Cell membrane</location>
        <topology evidence="1 14">Multi-pass membrane protein</topology>
    </subcellularLocation>
</comment>
<feature type="transmembrane region" description="Helical" evidence="14">
    <location>
        <begin position="88"/>
        <end position="106"/>
    </location>
</feature>
<dbReference type="PANTHER" id="PTHR40255:SF1">
    <property type="entry name" value="PROTOPORPHYRINOGEN IX OXIDASE"/>
    <property type="match status" value="1"/>
</dbReference>
<reference evidence="16 17" key="1">
    <citation type="submission" date="2018-07" db="EMBL/GenBank/DDBJ databases">
        <title>Erythrobacter nanhaiensis sp. nov., a novel member of the genus Erythrobacter isolated from the South China Sea.</title>
        <authorList>
            <person name="Chen X."/>
            <person name="Liu J."/>
        </authorList>
    </citation>
    <scope>NUCLEOTIDE SEQUENCE [LARGE SCALE GENOMIC DNA]</scope>
    <source>
        <strain evidence="16 17">S-5</strain>
    </source>
</reference>
<feature type="transmembrane region" description="Helical" evidence="14">
    <location>
        <begin position="6"/>
        <end position="30"/>
    </location>
</feature>
<evidence type="ECO:0000256" key="2">
    <source>
        <dbReference type="ARBA" id="ARBA00005073"/>
    </source>
</evidence>
<feature type="transmembrane region" description="Helical" evidence="14">
    <location>
        <begin position="60"/>
        <end position="82"/>
    </location>
</feature>
<comment type="cofactor">
    <cofactor evidence="14 15">
        <name>heme b</name>
        <dbReference type="ChEBI" id="CHEBI:60344"/>
    </cofactor>
    <text evidence="14 15">Binds 1 heme b (iron(II)-protoporphyrin IX) group per subunit.</text>
</comment>
<feature type="binding site" description="axial binding residue" evidence="14">
    <location>
        <position position="16"/>
    </location>
    <ligand>
        <name>heme</name>
        <dbReference type="ChEBI" id="CHEBI:30413"/>
    </ligand>
    <ligandPart>
        <name>Fe</name>
        <dbReference type="ChEBI" id="CHEBI:18248"/>
    </ligandPart>
</feature>
<evidence type="ECO:0000256" key="1">
    <source>
        <dbReference type="ARBA" id="ARBA00004651"/>
    </source>
</evidence>
<evidence type="ECO:0000256" key="12">
    <source>
        <dbReference type="ARBA" id="ARBA00023136"/>
    </source>
</evidence>
<evidence type="ECO:0000256" key="3">
    <source>
        <dbReference type="ARBA" id="ARBA00006501"/>
    </source>
</evidence>
<dbReference type="GO" id="GO:0046872">
    <property type="term" value="F:metal ion binding"/>
    <property type="evidence" value="ECO:0007669"/>
    <property type="project" value="UniProtKB-UniRule"/>
</dbReference>
<keyword evidence="11 14" id="KW-0408">Iron</keyword>
<organism evidence="16 17">
    <name type="scientific">Alteriqipengyuania lutimaris</name>
    <dbReference type="NCBI Taxonomy" id="1538146"/>
    <lineage>
        <taxon>Bacteria</taxon>
        <taxon>Pseudomonadati</taxon>
        <taxon>Pseudomonadota</taxon>
        <taxon>Alphaproteobacteria</taxon>
        <taxon>Sphingomonadales</taxon>
        <taxon>Erythrobacteraceae</taxon>
        <taxon>Alteriqipengyuania</taxon>
    </lineage>
</organism>
<evidence type="ECO:0000256" key="15">
    <source>
        <dbReference type="PIRNR" id="PIRNR004638"/>
    </source>
</evidence>
<evidence type="ECO:0000256" key="8">
    <source>
        <dbReference type="ARBA" id="ARBA00022723"/>
    </source>
</evidence>
<keyword evidence="17" id="KW-1185">Reference proteome</keyword>
<dbReference type="GO" id="GO:0006782">
    <property type="term" value="P:protoporphyrinogen IX biosynthetic process"/>
    <property type="evidence" value="ECO:0007669"/>
    <property type="project" value="UniProtKB-UniRule"/>
</dbReference>
<comment type="similarity">
    <text evidence="3 14 15">Belongs to the HemJ family.</text>
</comment>
<proteinExistence type="inferred from homology"/>
<evidence type="ECO:0000256" key="13">
    <source>
        <dbReference type="ARBA" id="ARBA00048390"/>
    </source>
</evidence>
<feature type="transmembrane region" description="Helical" evidence="14">
    <location>
        <begin position="126"/>
        <end position="144"/>
    </location>
</feature>
<evidence type="ECO:0000256" key="14">
    <source>
        <dbReference type="HAMAP-Rule" id="MF_02239"/>
    </source>
</evidence>
<evidence type="ECO:0000313" key="17">
    <source>
        <dbReference type="Proteomes" id="UP000254101"/>
    </source>
</evidence>
<dbReference type="Pfam" id="PF03653">
    <property type="entry name" value="UPF0093"/>
    <property type="match status" value="1"/>
</dbReference>
<keyword evidence="7 14" id="KW-0812">Transmembrane</keyword>
<evidence type="ECO:0000256" key="6">
    <source>
        <dbReference type="ARBA" id="ARBA00022617"/>
    </source>
</evidence>
<evidence type="ECO:0000256" key="10">
    <source>
        <dbReference type="ARBA" id="ARBA00023002"/>
    </source>
</evidence>
<comment type="function">
    <text evidence="14 15">Catalyzes the oxidation of protoporphyrinogen IX to protoporphyrin IX.</text>
</comment>
<gene>
    <name evidence="16" type="ORF">DL238_02960</name>
</gene>
<keyword evidence="9 14" id="KW-1133">Transmembrane helix</keyword>
<keyword evidence="12 14" id="KW-0472">Membrane</keyword>
<accession>A0A395LI75</accession>
<comment type="subunit">
    <text evidence="14">Homodimer.</text>
</comment>
<name>A0A395LI75_9SPHN</name>
<dbReference type="UniPathway" id="UPA00251">
    <property type="reaction ID" value="UER00324"/>
</dbReference>
<dbReference type="RefSeq" id="WP_115490891.1">
    <property type="nucleotide sequence ID" value="NZ_JACHWW010000001.1"/>
</dbReference>
<evidence type="ECO:0000313" key="16">
    <source>
        <dbReference type="EMBL" id="RDS76666.1"/>
    </source>
</evidence>
<protein>
    <recommendedName>
        <fullName evidence="4 14">Protoporphyrinogen IX oxidase</fullName>
        <shortName evidence="14">PPO</shortName>
        <ecNumber evidence="14 15">1.3.99.-</ecNumber>
    </recommendedName>
</protein>
<evidence type="ECO:0000256" key="5">
    <source>
        <dbReference type="ARBA" id="ARBA00022475"/>
    </source>
</evidence>
<dbReference type="AlphaFoldDB" id="A0A395LI75"/>
<dbReference type="HAMAP" id="MF_02239">
    <property type="entry name" value="HemJ"/>
    <property type="match status" value="1"/>
</dbReference>
<dbReference type="GO" id="GO:0005886">
    <property type="term" value="C:plasma membrane"/>
    <property type="evidence" value="ECO:0007669"/>
    <property type="project" value="UniProtKB-SubCell"/>
</dbReference>
<feature type="binding site" description="axial binding residue" evidence="14">
    <location>
        <position position="91"/>
    </location>
    <ligand>
        <name>heme</name>
        <dbReference type="ChEBI" id="CHEBI:30413"/>
    </ligand>
    <ligandPart>
        <name>Fe</name>
        <dbReference type="ChEBI" id="CHEBI:18248"/>
    </ligandPart>
</feature>
<comment type="catalytic activity">
    <reaction evidence="13 14 15">
        <text>protoporphyrinogen IX + 3 A = protoporphyrin IX + 3 AH2</text>
        <dbReference type="Rhea" id="RHEA:62000"/>
        <dbReference type="ChEBI" id="CHEBI:13193"/>
        <dbReference type="ChEBI" id="CHEBI:17499"/>
        <dbReference type="ChEBI" id="CHEBI:57306"/>
        <dbReference type="ChEBI" id="CHEBI:57307"/>
    </reaction>
</comment>
<dbReference type="EC" id="1.3.99.-" evidence="14 15"/>
<evidence type="ECO:0000256" key="4">
    <source>
        <dbReference type="ARBA" id="ARBA00017504"/>
    </source>
</evidence>
<dbReference type="Proteomes" id="UP000254101">
    <property type="component" value="Unassembled WGS sequence"/>
</dbReference>
<dbReference type="GO" id="GO:0070818">
    <property type="term" value="F:protoporphyrinogen oxidase activity"/>
    <property type="evidence" value="ECO:0007669"/>
    <property type="project" value="UniProtKB-UniRule"/>
</dbReference>
<sequence>MQETLGMLYFWMKAGHIIFMVFWLAGLFMLPRQLVYMHGAAPGSDEESLWAGRTRQLAKIILTPSIVVTWILGLTLSVTIGAWDQGWFHAKLLLVLILSGYHGYMIALSKKMARGERPLAEKRLRLFGEVPALLLALIVVLVIVKPF</sequence>
<dbReference type="OrthoDB" id="9800824at2"/>
<keyword evidence="6 14" id="KW-0349">Heme</keyword>
<evidence type="ECO:0000256" key="11">
    <source>
        <dbReference type="ARBA" id="ARBA00023004"/>
    </source>
</evidence>
<dbReference type="EMBL" id="QRBB01000001">
    <property type="protein sequence ID" value="RDS76666.1"/>
    <property type="molecule type" value="Genomic_DNA"/>
</dbReference>
<comment type="caution">
    <text evidence="16">The sequence shown here is derived from an EMBL/GenBank/DDBJ whole genome shotgun (WGS) entry which is preliminary data.</text>
</comment>
<keyword evidence="10 14" id="KW-0560">Oxidoreductase</keyword>
<dbReference type="InterPro" id="IPR005265">
    <property type="entry name" value="HemJ-like"/>
</dbReference>
<evidence type="ECO:0000256" key="9">
    <source>
        <dbReference type="ARBA" id="ARBA00022989"/>
    </source>
</evidence>
<keyword evidence="8 14" id="KW-0479">Metal-binding</keyword>
<keyword evidence="5 14" id="KW-1003">Cell membrane</keyword>
<dbReference type="PIRSF" id="PIRSF004638">
    <property type="entry name" value="UCP004638"/>
    <property type="match status" value="1"/>
</dbReference>
<dbReference type="PANTHER" id="PTHR40255">
    <property type="entry name" value="UPF0093 MEMBRANE PROTEIN SLR1790"/>
    <property type="match status" value="1"/>
</dbReference>
<evidence type="ECO:0000256" key="7">
    <source>
        <dbReference type="ARBA" id="ARBA00022692"/>
    </source>
</evidence>
<comment type="pathway">
    <text evidence="2 14 15">Porphyrin-containing compound metabolism; protoporphyrin-IX biosynthesis; protoporphyrin-IX from protoporphyrinogen-IX: step 1/1.</text>
</comment>